<comment type="subcellular location">
    <subcellularLocation>
        <location evidence="1">Nucleus</location>
    </subcellularLocation>
</comment>
<proteinExistence type="inferred from homology"/>
<evidence type="ECO:0000256" key="2">
    <source>
        <dbReference type="ARBA" id="ARBA00007857"/>
    </source>
</evidence>
<dbReference type="Pfam" id="PF16134">
    <property type="entry name" value="THOC2_N"/>
    <property type="match status" value="1"/>
</dbReference>
<feature type="compositionally biased region" description="Low complexity" evidence="5">
    <location>
        <begin position="1532"/>
        <end position="1546"/>
    </location>
</feature>
<dbReference type="GO" id="GO:0006397">
    <property type="term" value="P:mRNA processing"/>
    <property type="evidence" value="ECO:0007669"/>
    <property type="project" value="InterPro"/>
</dbReference>
<evidence type="ECO:0000256" key="5">
    <source>
        <dbReference type="SAM" id="MobiDB-lite"/>
    </source>
</evidence>
<gene>
    <name evidence="9" type="primary">tho2</name>
    <name evidence="9" type="ORF">SOMG_01533</name>
</gene>
<feature type="region of interest" description="Disordered" evidence="5">
    <location>
        <begin position="1"/>
        <end position="21"/>
    </location>
</feature>
<feature type="domain" description="THO complex subunit 2 N-terminal" evidence="8">
    <location>
        <begin position="35"/>
        <end position="660"/>
    </location>
</feature>
<keyword evidence="10" id="KW-1185">Reference proteome</keyword>
<evidence type="ECO:0000313" key="9">
    <source>
        <dbReference type="EMBL" id="WBW70712.1"/>
    </source>
</evidence>
<dbReference type="PANTHER" id="PTHR21597:SF0">
    <property type="entry name" value="THO COMPLEX SUBUNIT 2"/>
    <property type="match status" value="1"/>
</dbReference>
<feature type="compositionally biased region" description="Low complexity" evidence="5">
    <location>
        <begin position="1371"/>
        <end position="1388"/>
    </location>
</feature>
<feature type="compositionally biased region" description="Basic and acidic residues" evidence="5">
    <location>
        <begin position="1521"/>
        <end position="1531"/>
    </location>
</feature>
<feature type="region of interest" description="Disordered" evidence="5">
    <location>
        <begin position="1297"/>
        <end position="1318"/>
    </location>
</feature>
<dbReference type="GO" id="GO:0006406">
    <property type="term" value="P:mRNA export from nucleus"/>
    <property type="evidence" value="ECO:0007669"/>
    <property type="project" value="InterPro"/>
</dbReference>
<dbReference type="Pfam" id="PF11262">
    <property type="entry name" value="Tho2"/>
    <property type="match status" value="1"/>
</dbReference>
<evidence type="ECO:0000256" key="1">
    <source>
        <dbReference type="ARBA" id="ARBA00004123"/>
    </source>
</evidence>
<feature type="compositionally biased region" description="Basic and acidic residues" evidence="5">
    <location>
        <begin position="1477"/>
        <end position="1507"/>
    </location>
</feature>
<protein>
    <recommendedName>
        <fullName evidence="3">THO complex subunit 2</fullName>
    </recommendedName>
</protein>
<name>A0AAF0ATG6_9SCHI</name>
<feature type="domain" description="THO complex subunitTHOC2 C-terminal" evidence="6">
    <location>
        <begin position="973"/>
        <end position="1274"/>
    </location>
</feature>
<dbReference type="GO" id="GO:0000445">
    <property type="term" value="C:THO complex part of transcription export complex"/>
    <property type="evidence" value="ECO:0007669"/>
    <property type="project" value="TreeGrafter"/>
</dbReference>
<evidence type="ECO:0000259" key="7">
    <source>
        <dbReference type="Pfam" id="PF11732"/>
    </source>
</evidence>
<dbReference type="PANTHER" id="PTHR21597">
    <property type="entry name" value="THO2 PROTEIN"/>
    <property type="match status" value="1"/>
</dbReference>
<feature type="compositionally biased region" description="Low complexity" evidence="5">
    <location>
        <begin position="384"/>
        <end position="396"/>
    </location>
</feature>
<feature type="compositionally biased region" description="Basic and acidic residues" evidence="5">
    <location>
        <begin position="1400"/>
        <end position="1415"/>
    </location>
</feature>
<feature type="domain" description="THO complex subunitTHOC2 N-terminal" evidence="7">
    <location>
        <begin position="662"/>
        <end position="737"/>
    </location>
</feature>
<feature type="compositionally biased region" description="Basic and acidic residues" evidence="5">
    <location>
        <begin position="1569"/>
        <end position="1604"/>
    </location>
</feature>
<evidence type="ECO:0000259" key="6">
    <source>
        <dbReference type="Pfam" id="PF11262"/>
    </source>
</evidence>
<evidence type="ECO:0000256" key="4">
    <source>
        <dbReference type="ARBA" id="ARBA00023242"/>
    </source>
</evidence>
<feature type="compositionally biased region" description="Polar residues" evidence="5">
    <location>
        <begin position="1339"/>
        <end position="1365"/>
    </location>
</feature>
<feature type="compositionally biased region" description="Polar residues" evidence="5">
    <location>
        <begin position="1466"/>
        <end position="1476"/>
    </location>
</feature>
<dbReference type="Pfam" id="PF11732">
    <property type="entry name" value="Thoc2"/>
    <property type="match status" value="1"/>
</dbReference>
<dbReference type="Proteomes" id="UP001212411">
    <property type="component" value="Chromosome 1"/>
</dbReference>
<evidence type="ECO:0000313" key="10">
    <source>
        <dbReference type="Proteomes" id="UP001212411"/>
    </source>
</evidence>
<feature type="compositionally biased region" description="Basic and acidic residues" evidence="5">
    <location>
        <begin position="1435"/>
        <end position="1464"/>
    </location>
</feature>
<dbReference type="InterPro" id="IPR032302">
    <property type="entry name" value="THOC2_N"/>
</dbReference>
<dbReference type="RefSeq" id="XP_056034955.1">
    <property type="nucleotide sequence ID" value="XM_056180326.1"/>
</dbReference>
<sequence>MSNSLDSQTQQGTDSNHLSEQTRINAENIVRHAEKLSNRPQLLECLQETILSSITDDKISIGDIEATLKYALDISGENNAILTTCLIDLFWLFDNELENLCPSNGLQKSRERLNYLVKSLKSSLPNETLLSRLDSKFLETISLTSNGDLLNRKIARTNTTLLYRQRKFNLLREENEGYSKLMVEIIDGLNCFRTKTLDTHILSSHINERIKTIIGSFNLDPNRVLDTILTMFSANIVDGWKFFLELLRESPWKPENQKKFWKDMSNDEQEKELGTFLYEKESFSFCSVFNGKKNTMAQILGHDLQYLYNENDSTDESICYLIAILMKYGFFGLDNIWPHLSPSDDDMSKEWDRYKDKVDDLSFKAKGNALTMAAPLPDEESEIGEAASATSETAQEPIKPKSSQKIGLLKALLAIGELKNSLTILGRYPYILRAFPDLANLYHKLLHISFAPVYTFFSPQNGLSKETREHLKQPKYVPADVRLREITLRPPDQKNIVYGIDPFGHRKDKTQQEVFFYEEYKDENLPVLRTAEYFYQIGIPWLKLSGIALHYDPTLVTKLCRIAKGFLAEDSERRDLWLDITRVILLPVSSLVGVNIGLSNELYDLLTLFDPSTRYALYGEWSSTTIKKYPELKLQLIKTERETKGILRRLTKTNVKQTGRLLAKVCHPIPYPVFSIALNQIETYDNLVEVIVDSARFMTSLDFDVLTFALLSSFSNEMKKRLKPDGTSIAHWLQGLASFCGKVFRKYPNLDCTFIVEYCMKQLKLNQMFDLIVLKELLSQMTGLQPWTNLSDTQLQGAAGGPFLREISLSLIYENKESLKKCFSCLFTTLRRNRLVTQLVILLAQKFSRSIYDVTDDNSHLKLVSALYDDCCDVLYLLMEFLSITCGKHEYYELLPSFDELVKEYHIQPHVAFFILRYRHLKSDDSNLNEYVDDPMDIDNDAKYVAGSEDSTTMTNFPVNTSSIINLLPENVWECINPDLYELFWKLSIYDIYVPLERYEYESNRAFEQFRQTEASGQPHPKNKQECQKQMTLSDNLRKELKDHIQLLETTRKDLQSKCTKWFLPTDTQQLHPRGLASKYFWSYCIAPRLRMGPLDALYCAKFIKILHSLNTPNFSTISFLNKLFDTHLPSFIFALTPRESDNFSRFLFELLSDVTNWYKDKNTYEKECLGNGLLTGFRVDWLDESDSSLLPHSKFILLVSKWHKQLTQYFEQCLLSGEYMHIYNAIIILEKILPCFPLIQESGQSLKKAADNLKENEKREDIKILALGYYAKLCKKEPTWVSFNVFSGTIKPKLPTPVTEKHPLVDSTDNSEDLDKANTSASNLNVDAAEFVPKAENTGIQQTKTPTLDNITSTKAEFNNNKPANDTEMVETVKPTTTEKTSLTESPEVTRSQRGKAPQPEEFRRKERERERRVRGTYNRNIERPHSRGSGSSENERNSPRYANRDPPKRESRVEDEKGERRFSNAAQNRNVRSNEGQKRKEANTDEASELGRSRARDDDEREARRQASLRTNRNGRNNRNNDTRNDTGRRGAAQSSERQARSASTPAGPSDEGRKDEQRNININRRARQDERRERNTRLQKERQRERPPMRAGRDEKRRRFQ</sequence>
<feature type="region of interest" description="Disordered" evidence="5">
    <location>
        <begin position="1336"/>
        <end position="1604"/>
    </location>
</feature>
<comment type="similarity">
    <text evidence="2">Belongs to the THOC2 family.</text>
</comment>
<dbReference type="InterPro" id="IPR040007">
    <property type="entry name" value="Tho2"/>
</dbReference>
<dbReference type="EMBL" id="CP115611">
    <property type="protein sequence ID" value="WBW70712.1"/>
    <property type="molecule type" value="Genomic_DNA"/>
</dbReference>
<keyword evidence="4" id="KW-0539">Nucleus</keyword>
<dbReference type="InterPro" id="IPR021418">
    <property type="entry name" value="THO_THOC2_C"/>
</dbReference>
<feature type="region of interest" description="Disordered" evidence="5">
    <location>
        <begin position="379"/>
        <end position="399"/>
    </location>
</feature>
<evidence type="ECO:0000256" key="3">
    <source>
        <dbReference type="ARBA" id="ARBA00019596"/>
    </source>
</evidence>
<organism evidence="9 10">
    <name type="scientific">Schizosaccharomyces osmophilus</name>
    <dbReference type="NCBI Taxonomy" id="2545709"/>
    <lineage>
        <taxon>Eukaryota</taxon>
        <taxon>Fungi</taxon>
        <taxon>Dikarya</taxon>
        <taxon>Ascomycota</taxon>
        <taxon>Taphrinomycotina</taxon>
        <taxon>Schizosaccharomycetes</taxon>
        <taxon>Schizosaccharomycetales</taxon>
        <taxon>Schizosaccharomycetaceae</taxon>
        <taxon>Schizosaccharomyces</taxon>
    </lineage>
</organism>
<accession>A0AAF0ATG6</accession>
<dbReference type="KEGG" id="som:SOMG_01533"/>
<evidence type="ECO:0000259" key="8">
    <source>
        <dbReference type="Pfam" id="PF16134"/>
    </source>
</evidence>
<feature type="compositionally biased region" description="Low complexity" evidence="5">
    <location>
        <begin position="1508"/>
        <end position="1520"/>
    </location>
</feature>
<dbReference type="InterPro" id="IPR021726">
    <property type="entry name" value="THO_THOC2_N"/>
</dbReference>
<reference evidence="9 10" key="1">
    <citation type="journal article" date="2023" name="G3 (Bethesda)">
        <title>A high-quality reference genome for the fission yeast Schizosaccharomyces osmophilus.</title>
        <authorList>
            <person name="Jia G.S."/>
            <person name="Zhang W.C."/>
            <person name="Liang Y."/>
            <person name="Liu X.H."/>
            <person name="Rhind N."/>
            <person name="Pidoux A."/>
            <person name="Brysch-Herzberg M."/>
            <person name="Du L.L."/>
        </authorList>
    </citation>
    <scope>NUCLEOTIDE SEQUENCE [LARGE SCALE GENOMIC DNA]</scope>
    <source>
        <strain evidence="9 10">CBS 15793</strain>
    </source>
</reference>
<dbReference type="GO" id="GO:0003729">
    <property type="term" value="F:mRNA binding"/>
    <property type="evidence" value="ECO:0007669"/>
    <property type="project" value="TreeGrafter"/>
</dbReference>
<dbReference type="GeneID" id="80875015"/>